<keyword evidence="1" id="KW-0812">Transmembrane</keyword>
<proteinExistence type="predicted"/>
<keyword evidence="1" id="KW-0472">Membrane</keyword>
<evidence type="ECO:0000313" key="2">
    <source>
        <dbReference type="EMBL" id="KHN12884.1"/>
    </source>
</evidence>
<accession>A0A0B2PYX0</accession>
<feature type="transmembrane region" description="Helical" evidence="1">
    <location>
        <begin position="73"/>
        <end position="92"/>
    </location>
</feature>
<keyword evidence="1" id="KW-1133">Transmembrane helix</keyword>
<organism evidence="2">
    <name type="scientific">Glycine soja</name>
    <name type="common">Wild soybean</name>
    <dbReference type="NCBI Taxonomy" id="3848"/>
    <lineage>
        <taxon>Eukaryota</taxon>
        <taxon>Viridiplantae</taxon>
        <taxon>Streptophyta</taxon>
        <taxon>Embryophyta</taxon>
        <taxon>Tracheophyta</taxon>
        <taxon>Spermatophyta</taxon>
        <taxon>Magnoliopsida</taxon>
        <taxon>eudicotyledons</taxon>
        <taxon>Gunneridae</taxon>
        <taxon>Pentapetalae</taxon>
        <taxon>rosids</taxon>
        <taxon>fabids</taxon>
        <taxon>Fabales</taxon>
        <taxon>Fabaceae</taxon>
        <taxon>Papilionoideae</taxon>
        <taxon>50 kb inversion clade</taxon>
        <taxon>NPAAA clade</taxon>
        <taxon>indigoferoid/millettioid clade</taxon>
        <taxon>Phaseoleae</taxon>
        <taxon>Glycine</taxon>
        <taxon>Glycine subgen. Soja</taxon>
    </lineage>
</organism>
<protein>
    <submittedName>
        <fullName evidence="2">Uncharacterized protein</fullName>
    </submittedName>
</protein>
<gene>
    <name evidence="2" type="ORF">glysoja_029418</name>
</gene>
<feature type="transmembrane region" description="Helical" evidence="1">
    <location>
        <begin position="43"/>
        <end position="67"/>
    </location>
</feature>
<dbReference type="EMBL" id="KN662943">
    <property type="protein sequence ID" value="KHN12884.1"/>
    <property type="molecule type" value="Genomic_DNA"/>
</dbReference>
<evidence type="ECO:0000256" key="1">
    <source>
        <dbReference type="SAM" id="Phobius"/>
    </source>
</evidence>
<dbReference type="Proteomes" id="UP000053555">
    <property type="component" value="Unassembled WGS sequence"/>
</dbReference>
<reference evidence="2" key="1">
    <citation type="submission" date="2014-07" db="EMBL/GenBank/DDBJ databases">
        <title>Identification of a novel salt tolerance gene in wild soybean by whole-genome sequencing.</title>
        <authorList>
            <person name="Lam H.-M."/>
            <person name="Qi X."/>
            <person name="Li M.-W."/>
            <person name="Liu X."/>
            <person name="Xie M."/>
            <person name="Ni M."/>
            <person name="Xu X."/>
        </authorList>
    </citation>
    <scope>NUCLEOTIDE SEQUENCE [LARGE SCALE GENOMIC DNA]</scope>
    <source>
        <tissue evidence="2">Root</tissue>
    </source>
</reference>
<name>A0A0B2PYX0_GLYSO</name>
<dbReference type="AlphaFoldDB" id="A0A0B2PYX0"/>
<sequence length="109" mass="12255">MHHILIVVNHVTAPHISNTDIYLFTLTSTEVDGATVYRAVDTVITLIVSVSTILTFCGIIDFLVAFFFAITSFLIMVGVGHFVCCFGLIYMFEVDFPRIGHSFHRHRTC</sequence>